<dbReference type="InterPro" id="IPR019587">
    <property type="entry name" value="Polyketide_cyclase/dehydratase"/>
</dbReference>
<gene>
    <name evidence="1" type="ORF">U2F25_05615</name>
</gene>
<protein>
    <submittedName>
        <fullName evidence="1">SRPBCC family protein</fullName>
    </submittedName>
</protein>
<dbReference type="InterPro" id="IPR023393">
    <property type="entry name" value="START-like_dom_sf"/>
</dbReference>
<dbReference type="EMBL" id="JAXOTQ010000005">
    <property type="protein sequence ID" value="MDZ5488951.1"/>
    <property type="molecule type" value="Genomic_DNA"/>
</dbReference>
<proteinExistence type="predicted"/>
<dbReference type="RefSeq" id="WP_322439395.1">
    <property type="nucleotide sequence ID" value="NZ_JAXOTQ010000005.1"/>
</dbReference>
<accession>A0ABU5J8N6</accession>
<dbReference type="Proteomes" id="UP001290101">
    <property type="component" value="Unassembled WGS sequence"/>
</dbReference>
<evidence type="ECO:0000313" key="2">
    <source>
        <dbReference type="Proteomes" id="UP001290101"/>
    </source>
</evidence>
<comment type="caution">
    <text evidence="1">The sequence shown here is derived from an EMBL/GenBank/DDBJ whole genome shotgun (WGS) entry which is preliminary data.</text>
</comment>
<sequence length="145" mass="15933">MKFTNTVTINRRPAEVFGFLAHFENLPLWNYAISETRKISGGAVGVGSHYRQTRTLPTRSEETFEVTEFELDRRLSIRGALGPFHSEATYLFAPTENGTTLTNTMNLQPSGPLRLIAPLAASGVKSAVAANLGTLKRILEKGRPT</sequence>
<name>A0ABU5J8N6_9ACTN</name>
<keyword evidence="2" id="KW-1185">Reference proteome</keyword>
<evidence type="ECO:0000313" key="1">
    <source>
        <dbReference type="EMBL" id="MDZ5488951.1"/>
    </source>
</evidence>
<dbReference type="Pfam" id="PF10604">
    <property type="entry name" value="Polyketide_cyc2"/>
    <property type="match status" value="1"/>
</dbReference>
<dbReference type="SUPFAM" id="SSF55961">
    <property type="entry name" value="Bet v1-like"/>
    <property type="match status" value="1"/>
</dbReference>
<organism evidence="1 2">
    <name type="scientific">Micromonospora sicca</name>
    <dbReference type="NCBI Taxonomy" id="2202420"/>
    <lineage>
        <taxon>Bacteria</taxon>
        <taxon>Bacillati</taxon>
        <taxon>Actinomycetota</taxon>
        <taxon>Actinomycetes</taxon>
        <taxon>Micromonosporales</taxon>
        <taxon>Micromonosporaceae</taxon>
        <taxon>Micromonospora</taxon>
    </lineage>
</organism>
<reference evidence="1 2" key="1">
    <citation type="submission" date="2023-12" db="EMBL/GenBank/DDBJ databases">
        <title>Micromonospora sp. nov., isolated from Atacama Desert.</title>
        <authorList>
            <person name="Carro L."/>
            <person name="Golinska P."/>
            <person name="Klenk H.-P."/>
            <person name="Goodfellow M."/>
        </authorList>
    </citation>
    <scope>NUCLEOTIDE SEQUENCE [LARGE SCALE GENOMIC DNA]</scope>
    <source>
        <strain evidence="1 2">4G53</strain>
    </source>
</reference>
<dbReference type="Gene3D" id="3.30.530.20">
    <property type="match status" value="1"/>
</dbReference>